<dbReference type="Proteomes" id="UP000282483">
    <property type="component" value="Chromosome"/>
</dbReference>
<keyword evidence="1" id="KW-0472">Membrane</keyword>
<accession>A0A2Z5UV75</accession>
<keyword evidence="1" id="KW-0812">Transmembrane</keyword>
<feature type="transmembrane region" description="Helical" evidence="1">
    <location>
        <begin position="102"/>
        <end position="127"/>
    </location>
</feature>
<evidence type="ECO:0000313" key="3">
    <source>
        <dbReference type="Proteomes" id="UP000282483"/>
    </source>
</evidence>
<dbReference type="EMBL" id="AP018005">
    <property type="protein sequence ID" value="BBB15398.1"/>
    <property type="molecule type" value="Genomic_DNA"/>
</dbReference>
<feature type="transmembrane region" description="Helical" evidence="1">
    <location>
        <begin position="247"/>
        <end position="269"/>
    </location>
</feature>
<evidence type="ECO:0000313" key="2">
    <source>
        <dbReference type="EMBL" id="BBB15398.1"/>
    </source>
</evidence>
<feature type="transmembrane region" description="Helical" evidence="1">
    <location>
        <begin position="203"/>
        <end position="226"/>
    </location>
</feature>
<evidence type="ECO:0000256" key="1">
    <source>
        <dbReference type="SAM" id="Phobius"/>
    </source>
</evidence>
<proteinExistence type="predicted"/>
<reference evidence="2 3" key="1">
    <citation type="submission" date="2017-03" db="EMBL/GenBank/DDBJ databases">
        <title>The genome sequence of Candidatus Rickettsiella viridis.</title>
        <authorList>
            <person name="Nikoh N."/>
            <person name="Tsuchida T."/>
            <person name="Yamaguchi K."/>
            <person name="Maeda T."/>
            <person name="Shigenobu S."/>
            <person name="Fukatsu T."/>
        </authorList>
    </citation>
    <scope>NUCLEOTIDE SEQUENCE [LARGE SCALE GENOMIC DNA]</scope>
    <source>
        <strain evidence="2 3">Ap-RA04</strain>
    </source>
</reference>
<name>A0A2Z5UV75_9COXI</name>
<dbReference type="KEGG" id="rvi:RVIR1_09180"/>
<organism evidence="2 3">
    <name type="scientific">Candidatus Rickettsiella viridis</name>
    <dbReference type="NCBI Taxonomy" id="676208"/>
    <lineage>
        <taxon>Bacteria</taxon>
        <taxon>Pseudomonadati</taxon>
        <taxon>Pseudomonadota</taxon>
        <taxon>Gammaproteobacteria</taxon>
        <taxon>Legionellales</taxon>
        <taxon>Coxiellaceae</taxon>
        <taxon>Rickettsiella</taxon>
    </lineage>
</organism>
<protein>
    <submittedName>
        <fullName evidence="2">Uncharacterized protein</fullName>
    </submittedName>
</protein>
<dbReference type="AlphaFoldDB" id="A0A2Z5UV75"/>
<feature type="transmembrane region" description="Helical" evidence="1">
    <location>
        <begin position="171"/>
        <end position="197"/>
    </location>
</feature>
<gene>
    <name evidence="2" type="ORF">RVIR1_09180</name>
</gene>
<keyword evidence="3" id="KW-1185">Reference proteome</keyword>
<sequence>MVRSRVAYFWHLSLKYLERRRAALEKTIEHITSSEFWRLFALVGKRIISIAKTFSKLPFLFTPLLYALHFLRASLRVVNYFRKTKNKNLGETRKLLFSAFKMTMAITVFVLCFFMPVPAVLLTSFLLYSALKLLDSAGVFVFSVVAHFKIDENLPENRWRRAQYWDNIKKHMSILAPGIAMTLMTSILLAGSVAGIVWTSPVILLALAIASVVTAVSLAYVSGLIYSRQTSKTDDAKAAYHEGIKKFAKVFVPWLACCLLVGVSCALPTVPALGLISAFLVLFYLYDAVNSSYYYFKTKSDHPKLPADVITSNSLESHPLRCYYASKNPLFSLKKNTAVEANHIVLTKEALVYVHELKNKLYQLEKEKGLGFLLEKSKIEIKIKYIVYGLAKTLKNGENDSDYLMELLIKVKKEFDQDTDKLADKPLNLNTLQNINNINNFKKELDELIKYKQDCDVSIFNANNVLLALFFAYTDSESLNKQQPPPFFHQSFFRSTGRATLFWRTFEYCQNTQQVEKKELRLENNCLMR</sequence>
<keyword evidence="1" id="KW-1133">Transmembrane helix</keyword>
<feature type="transmembrane region" description="Helical" evidence="1">
    <location>
        <begin position="133"/>
        <end position="150"/>
    </location>
</feature>